<sequence length="223" mass="24593">MSELGLTPDEVVAVYSQTMSQTYMYTASLVGVITRAIALASDVLILGLTLHSSWYIFKANETVRAQSKLLSTLVENGTIQFGTFVLLNVVAITLDLLSITDNIGNASQDFTFFIFIQEGLNSIILSRFILNLHSIYHIDNTSFDASHTSTSINFVPATLDGSCITSRETNTMEDEEMQFSNNPLATELHGNHVIRNSEFQNDHELFAQAGPSSGIDISNRIFL</sequence>
<keyword evidence="2" id="KW-1185">Reference proteome</keyword>
<dbReference type="EMBL" id="JASBNA010000078">
    <property type="protein sequence ID" value="KAK7678030.1"/>
    <property type="molecule type" value="Genomic_DNA"/>
</dbReference>
<comment type="caution">
    <text evidence="1">The sequence shown here is derived from an EMBL/GenBank/DDBJ whole genome shotgun (WGS) entry which is preliminary data.</text>
</comment>
<proteinExistence type="predicted"/>
<reference evidence="1 2" key="1">
    <citation type="submission" date="2022-09" db="EMBL/GenBank/DDBJ databases">
        <authorList>
            <person name="Palmer J.M."/>
        </authorList>
    </citation>
    <scope>NUCLEOTIDE SEQUENCE [LARGE SCALE GENOMIC DNA]</scope>
    <source>
        <strain evidence="1 2">DSM 7382</strain>
    </source>
</reference>
<evidence type="ECO:0000313" key="1">
    <source>
        <dbReference type="EMBL" id="KAK7678030.1"/>
    </source>
</evidence>
<protein>
    <submittedName>
        <fullName evidence="1">Uncharacterized protein</fullName>
    </submittedName>
</protein>
<name>A0AAW0FA23_9APHY</name>
<gene>
    <name evidence="1" type="ORF">QCA50_018971</name>
</gene>
<evidence type="ECO:0000313" key="2">
    <source>
        <dbReference type="Proteomes" id="UP001385951"/>
    </source>
</evidence>
<accession>A0AAW0FA23</accession>
<dbReference type="AlphaFoldDB" id="A0AAW0FA23"/>
<dbReference type="Proteomes" id="UP001385951">
    <property type="component" value="Unassembled WGS sequence"/>
</dbReference>
<organism evidence="1 2">
    <name type="scientific">Cerrena zonata</name>
    <dbReference type="NCBI Taxonomy" id="2478898"/>
    <lineage>
        <taxon>Eukaryota</taxon>
        <taxon>Fungi</taxon>
        <taxon>Dikarya</taxon>
        <taxon>Basidiomycota</taxon>
        <taxon>Agaricomycotina</taxon>
        <taxon>Agaricomycetes</taxon>
        <taxon>Polyporales</taxon>
        <taxon>Cerrenaceae</taxon>
        <taxon>Cerrena</taxon>
    </lineage>
</organism>